<name>A0ABY4C6M6_9MICO</name>
<dbReference type="NCBIfam" id="NF009399">
    <property type="entry name" value="PRK12764.1"/>
    <property type="match status" value="1"/>
</dbReference>
<dbReference type="InterPro" id="IPR036663">
    <property type="entry name" value="Fumarylacetoacetase_C_sf"/>
</dbReference>
<gene>
    <name evidence="4" type="ORF">MTO99_00805</name>
</gene>
<dbReference type="Pfam" id="PF01557">
    <property type="entry name" value="FAA_hydrolase"/>
    <property type="match status" value="1"/>
</dbReference>
<protein>
    <submittedName>
        <fullName evidence="4">Fumarylacetoacetate hydrolase family protein</fullName>
    </submittedName>
</protein>
<dbReference type="Pfam" id="PF03737">
    <property type="entry name" value="RraA-like"/>
    <property type="match status" value="1"/>
</dbReference>
<evidence type="ECO:0000256" key="2">
    <source>
        <dbReference type="SAM" id="MobiDB-lite"/>
    </source>
</evidence>
<dbReference type="SUPFAM" id="SSF89562">
    <property type="entry name" value="RraA-like"/>
    <property type="match status" value="1"/>
</dbReference>
<evidence type="ECO:0000313" key="5">
    <source>
        <dbReference type="Proteomes" id="UP000832097"/>
    </source>
</evidence>
<dbReference type="PANTHER" id="PTHR11820:SF114">
    <property type="entry name" value="4-HYDROXYPHENYLACETATE CATABOLISM PROTEIN"/>
    <property type="match status" value="1"/>
</dbReference>
<dbReference type="NCBIfam" id="NF006093">
    <property type="entry name" value="PRK08245.1"/>
    <property type="match status" value="1"/>
</dbReference>
<sequence length="577" mass="59467">MTSAIATPGKIIAVHLSYASRAAQRGRTPAHPSYFLKPSSSLAATGGTVERPAGTELLAFEGEIALVIGEPARRVAPEDGWTHVAQVTAANDFGVYDLRTADKGSNLRNKGGDGFTPIGPVAIPADVAGEGGWRVRTWVNGELVQEDTSDAMIFGFGRIIADLSQHLTLETGDVILTGTPAGSSVVLPGDVVEVEVDAPNAPGAPSTGRLVTSVVQGEVPFGDFGDTPSVDDAQRLEAWGSAEALAAAVAAGRAAPLAKPVALAEPVEATPTDTPLAEPVEATPTGGLPSTGSGSTRFELTDDLRAQLSSVAVATLSVALRKRGYHDVFIEGVHANLPGARIVGRARTLRFIPARPDLFQSHGGGYNAQKRAFDSVGPGEVLVVDARGERGTGTVGDVLALRAKVRGAAGIVTDGGVRDFDAVAEIGIPVFSQGPHPSVLGRRHVPWETDVTIACGGAAVQPGDVIVGDGDGVIVIPPHLVAEVAAEAAEQDAADAWVAERVAEGEAVDGLFPMNAEWRARYERDRLAESSNTLAEPGNTLAEPGNTLAEPGNTLAEPVEATPTRDPSLRPAQGATP</sequence>
<proteinExistence type="predicted"/>
<dbReference type="Proteomes" id="UP000832097">
    <property type="component" value="Chromosome"/>
</dbReference>
<dbReference type="SUPFAM" id="SSF56529">
    <property type="entry name" value="FAH"/>
    <property type="match status" value="1"/>
</dbReference>
<dbReference type="RefSeq" id="WP_243556128.1">
    <property type="nucleotide sequence ID" value="NZ_CP094528.1"/>
</dbReference>
<dbReference type="Gene3D" id="3.50.30.40">
    <property type="entry name" value="Ribonuclease E inhibitor RraA/RraA-like"/>
    <property type="match status" value="1"/>
</dbReference>
<dbReference type="CDD" id="cd16841">
    <property type="entry name" value="RraA_family"/>
    <property type="match status" value="1"/>
</dbReference>
<dbReference type="Gene3D" id="3.90.850.10">
    <property type="entry name" value="Fumarylacetoacetase-like, C-terminal domain"/>
    <property type="match status" value="1"/>
</dbReference>
<keyword evidence="4" id="KW-0378">Hydrolase</keyword>
<evidence type="ECO:0000259" key="3">
    <source>
        <dbReference type="Pfam" id="PF01557"/>
    </source>
</evidence>
<feature type="region of interest" description="Disordered" evidence="2">
    <location>
        <begin position="529"/>
        <end position="577"/>
    </location>
</feature>
<keyword evidence="5" id="KW-1185">Reference proteome</keyword>
<dbReference type="InterPro" id="IPR005493">
    <property type="entry name" value="RraA/RraA-like"/>
</dbReference>
<feature type="domain" description="Fumarylacetoacetase-like C-terminal" evidence="3">
    <location>
        <begin position="11"/>
        <end position="205"/>
    </location>
</feature>
<keyword evidence="1" id="KW-0479">Metal-binding</keyword>
<evidence type="ECO:0000313" key="4">
    <source>
        <dbReference type="EMBL" id="UOE44365.1"/>
    </source>
</evidence>
<dbReference type="PANTHER" id="PTHR11820">
    <property type="entry name" value="ACYLPYRUVASE"/>
    <property type="match status" value="1"/>
</dbReference>
<feature type="region of interest" description="Disordered" evidence="2">
    <location>
        <begin position="268"/>
        <end position="293"/>
    </location>
</feature>
<reference evidence="4 5" key="1">
    <citation type="submission" date="2022-03" db="EMBL/GenBank/DDBJ databases">
        <title>Mucilaginibacter sp. isolated from the gut of Protaetia brevitarsis seulensis larvae.</title>
        <authorList>
            <person name="Won M."/>
            <person name="Kim S.-J."/>
            <person name="Kwon S.-W."/>
        </authorList>
    </citation>
    <scope>NUCLEOTIDE SEQUENCE [LARGE SCALE GENOMIC DNA]</scope>
    <source>
        <strain evidence="4 5">CFWR-12</strain>
    </source>
</reference>
<dbReference type="EMBL" id="CP094528">
    <property type="protein sequence ID" value="UOE44365.1"/>
    <property type="molecule type" value="Genomic_DNA"/>
</dbReference>
<dbReference type="GO" id="GO:0016787">
    <property type="term" value="F:hydrolase activity"/>
    <property type="evidence" value="ECO:0007669"/>
    <property type="project" value="UniProtKB-KW"/>
</dbReference>
<evidence type="ECO:0000256" key="1">
    <source>
        <dbReference type="ARBA" id="ARBA00022723"/>
    </source>
</evidence>
<accession>A0ABY4C6M6</accession>
<feature type="compositionally biased region" description="Low complexity" evidence="2">
    <location>
        <begin position="283"/>
        <end position="293"/>
    </location>
</feature>
<dbReference type="InterPro" id="IPR011234">
    <property type="entry name" value="Fumarylacetoacetase-like_C"/>
</dbReference>
<dbReference type="InterPro" id="IPR036704">
    <property type="entry name" value="RraA/RraA-like_sf"/>
</dbReference>
<organism evidence="4 5">
    <name type="scientific">Agromyces larvae</name>
    <dbReference type="NCBI Taxonomy" id="2929802"/>
    <lineage>
        <taxon>Bacteria</taxon>
        <taxon>Bacillati</taxon>
        <taxon>Actinomycetota</taxon>
        <taxon>Actinomycetes</taxon>
        <taxon>Micrococcales</taxon>
        <taxon>Microbacteriaceae</taxon>
        <taxon>Agromyces</taxon>
    </lineage>
</organism>